<dbReference type="RefSeq" id="WP_064030991.1">
    <property type="nucleotide sequence ID" value="NZ_LUUK01000200.1"/>
</dbReference>
<evidence type="ECO:0000256" key="10">
    <source>
        <dbReference type="ARBA" id="ARBA00023004"/>
    </source>
</evidence>
<dbReference type="Pfam" id="PF02322">
    <property type="entry name" value="Cyt_bd_oxida_II"/>
    <property type="match status" value="1"/>
</dbReference>
<evidence type="ECO:0000256" key="12">
    <source>
        <dbReference type="SAM" id="Phobius"/>
    </source>
</evidence>
<dbReference type="GO" id="GO:0070069">
    <property type="term" value="C:cytochrome complex"/>
    <property type="evidence" value="ECO:0007669"/>
    <property type="project" value="TreeGrafter"/>
</dbReference>
<evidence type="ECO:0000256" key="4">
    <source>
        <dbReference type="ARBA" id="ARBA00022475"/>
    </source>
</evidence>
<dbReference type="GO" id="GO:0046872">
    <property type="term" value="F:metal ion binding"/>
    <property type="evidence" value="ECO:0007669"/>
    <property type="project" value="UniProtKB-KW"/>
</dbReference>
<evidence type="ECO:0000256" key="8">
    <source>
        <dbReference type="ARBA" id="ARBA00022982"/>
    </source>
</evidence>
<dbReference type="GO" id="GO:0016682">
    <property type="term" value="F:oxidoreductase activity, acting on diphenols and related substances as donors, oxygen as acceptor"/>
    <property type="evidence" value="ECO:0007669"/>
    <property type="project" value="TreeGrafter"/>
</dbReference>
<evidence type="ECO:0000256" key="1">
    <source>
        <dbReference type="ARBA" id="ARBA00004651"/>
    </source>
</evidence>
<keyword evidence="5" id="KW-0349">Heme</keyword>
<keyword evidence="14" id="KW-1185">Reference proteome</keyword>
<dbReference type="OrthoDB" id="9776710at2"/>
<feature type="transmembrane region" description="Helical" evidence="12">
    <location>
        <begin position="121"/>
        <end position="142"/>
    </location>
</feature>
<keyword evidence="9 12" id="KW-1133">Transmembrane helix</keyword>
<keyword evidence="11 12" id="KW-0472">Membrane</keyword>
<evidence type="ECO:0000256" key="2">
    <source>
        <dbReference type="ARBA" id="ARBA00007543"/>
    </source>
</evidence>
<gene>
    <name evidence="13" type="ORF">A1355_12510</name>
</gene>
<comment type="subcellular location">
    <subcellularLocation>
        <location evidence="1">Cell membrane</location>
        <topology evidence="1">Multi-pass membrane protein</topology>
    </subcellularLocation>
</comment>
<sequence>MTLDYSILRLAAWALLSLFAIGVSLTFAVELGAASLLPTLKANESQRRALTAQWAAVTAGNLAWLAALIALVFFGWPSVYAAVFSSFQTLLPLVLIPLALRPFALYVRAGLPANWLEKWDRGLSLGALLPTFLLGVMIGNLIKGIPFHLQSDMRIALLGNLGGLFNPFSMLVGAVAAAAATSLGALQLQLHGDSEISERAKALALPLGLAFLSLFALTGLWITHLEGYHVTTDIAPLGPSNPLSKFVRRGDGLWLDNYEHEPSLIAIPSLVFIAGIAMLICSRRDKAYWASLAASVAMAMLVLTAGVSLFPFLAPSNMSLNSSLTLWDASASETGLRALLMFGGILFPLMAIASRWR</sequence>
<feature type="transmembrane region" description="Helical" evidence="12">
    <location>
        <begin position="288"/>
        <end position="314"/>
    </location>
</feature>
<keyword evidence="7" id="KW-0479">Metal-binding</keyword>
<comment type="similarity">
    <text evidence="2">Belongs to the cytochrome ubiquinol oxidase subunit 2 family.</text>
</comment>
<dbReference type="GO" id="GO:0009055">
    <property type="term" value="F:electron transfer activity"/>
    <property type="evidence" value="ECO:0007669"/>
    <property type="project" value="TreeGrafter"/>
</dbReference>
<keyword evidence="10" id="KW-0408">Iron</keyword>
<organism evidence="13 14">
    <name type="scientific">Methylomonas koyamae</name>
    <dbReference type="NCBI Taxonomy" id="702114"/>
    <lineage>
        <taxon>Bacteria</taxon>
        <taxon>Pseudomonadati</taxon>
        <taxon>Pseudomonadota</taxon>
        <taxon>Gammaproteobacteria</taxon>
        <taxon>Methylococcales</taxon>
        <taxon>Methylococcaceae</taxon>
        <taxon>Methylomonas</taxon>
    </lineage>
</organism>
<dbReference type="GO" id="GO:0019646">
    <property type="term" value="P:aerobic electron transport chain"/>
    <property type="evidence" value="ECO:0007669"/>
    <property type="project" value="TreeGrafter"/>
</dbReference>
<dbReference type="PANTHER" id="PTHR43141">
    <property type="entry name" value="CYTOCHROME BD2 SUBUNIT II"/>
    <property type="match status" value="1"/>
</dbReference>
<evidence type="ECO:0000313" key="14">
    <source>
        <dbReference type="Proteomes" id="UP000077628"/>
    </source>
</evidence>
<feature type="transmembrane region" description="Helical" evidence="12">
    <location>
        <begin position="79"/>
        <end position="100"/>
    </location>
</feature>
<keyword evidence="8" id="KW-0249">Electron transport</keyword>
<dbReference type="NCBIfam" id="TIGR00203">
    <property type="entry name" value="cydB"/>
    <property type="match status" value="1"/>
</dbReference>
<feature type="transmembrane region" description="Helical" evidence="12">
    <location>
        <begin position="12"/>
        <end position="37"/>
    </location>
</feature>
<dbReference type="STRING" id="702114.A1355_12510"/>
<feature type="transmembrane region" description="Helical" evidence="12">
    <location>
        <begin position="49"/>
        <end position="73"/>
    </location>
</feature>
<reference evidence="14" key="1">
    <citation type="submission" date="2016-03" db="EMBL/GenBank/DDBJ databases">
        <authorList>
            <person name="Heylen K."/>
            <person name="De Vos P."/>
            <person name="Vekeman B."/>
        </authorList>
    </citation>
    <scope>NUCLEOTIDE SEQUENCE [LARGE SCALE GENOMIC DNA]</scope>
    <source>
        <strain evidence="14">R-45383</strain>
    </source>
</reference>
<dbReference type="InterPro" id="IPR003317">
    <property type="entry name" value="Cyt-d_oxidase_su2"/>
</dbReference>
<comment type="caution">
    <text evidence="13">The sequence shown here is derived from an EMBL/GenBank/DDBJ whole genome shotgun (WGS) entry which is preliminary data.</text>
</comment>
<evidence type="ECO:0000256" key="5">
    <source>
        <dbReference type="ARBA" id="ARBA00022617"/>
    </source>
</evidence>
<dbReference type="Proteomes" id="UP000077628">
    <property type="component" value="Unassembled WGS sequence"/>
</dbReference>
<evidence type="ECO:0000313" key="13">
    <source>
        <dbReference type="EMBL" id="OAI14449.1"/>
    </source>
</evidence>
<evidence type="ECO:0000256" key="7">
    <source>
        <dbReference type="ARBA" id="ARBA00022723"/>
    </source>
</evidence>
<keyword evidence="6 12" id="KW-0812">Transmembrane</keyword>
<evidence type="ECO:0000256" key="9">
    <source>
        <dbReference type="ARBA" id="ARBA00022989"/>
    </source>
</evidence>
<feature type="transmembrane region" description="Helical" evidence="12">
    <location>
        <begin position="263"/>
        <end position="281"/>
    </location>
</feature>
<accession>A0A177NB69</accession>
<name>A0A177NB69_9GAMM</name>
<dbReference type="PANTHER" id="PTHR43141:SF5">
    <property type="entry name" value="CYTOCHROME BD-I UBIQUINOL OXIDASE SUBUNIT 2"/>
    <property type="match status" value="1"/>
</dbReference>
<dbReference type="GO" id="GO:0005886">
    <property type="term" value="C:plasma membrane"/>
    <property type="evidence" value="ECO:0007669"/>
    <property type="project" value="UniProtKB-SubCell"/>
</dbReference>
<feature type="transmembrane region" description="Helical" evidence="12">
    <location>
        <begin position="202"/>
        <end position="222"/>
    </location>
</feature>
<proteinExistence type="inferred from homology"/>
<evidence type="ECO:0000256" key="3">
    <source>
        <dbReference type="ARBA" id="ARBA00022448"/>
    </source>
</evidence>
<feature type="transmembrane region" description="Helical" evidence="12">
    <location>
        <begin position="334"/>
        <end position="353"/>
    </location>
</feature>
<feature type="transmembrane region" description="Helical" evidence="12">
    <location>
        <begin position="168"/>
        <end position="190"/>
    </location>
</feature>
<protein>
    <submittedName>
        <fullName evidence="13">Cytochrome d ubiquinol oxidase subunit II</fullName>
    </submittedName>
</protein>
<evidence type="ECO:0000256" key="11">
    <source>
        <dbReference type="ARBA" id="ARBA00023136"/>
    </source>
</evidence>
<evidence type="ECO:0000256" key="6">
    <source>
        <dbReference type="ARBA" id="ARBA00022692"/>
    </source>
</evidence>
<keyword evidence="4" id="KW-1003">Cell membrane</keyword>
<dbReference type="EMBL" id="LUUK01000200">
    <property type="protein sequence ID" value="OAI14449.1"/>
    <property type="molecule type" value="Genomic_DNA"/>
</dbReference>
<dbReference type="AlphaFoldDB" id="A0A177NB69"/>
<keyword evidence="3" id="KW-0813">Transport</keyword>